<dbReference type="Pfam" id="PF08615">
    <property type="entry name" value="RNase_H2_suC"/>
    <property type="match status" value="1"/>
</dbReference>
<feature type="compositionally biased region" description="Polar residues" evidence="1">
    <location>
        <begin position="116"/>
        <end position="128"/>
    </location>
</feature>
<dbReference type="GO" id="GO:0006401">
    <property type="term" value="P:RNA catabolic process"/>
    <property type="evidence" value="ECO:0007669"/>
    <property type="project" value="InterPro"/>
</dbReference>
<accession>A0A9P5Q870</accession>
<dbReference type="AlphaFoldDB" id="A0A9P5Q870"/>
<feature type="compositionally biased region" description="Acidic residues" evidence="1">
    <location>
        <begin position="190"/>
        <end position="203"/>
    </location>
</feature>
<dbReference type="EMBL" id="JADNRY010000004">
    <property type="protein sequence ID" value="KAF9077318.1"/>
    <property type="molecule type" value="Genomic_DNA"/>
</dbReference>
<dbReference type="PANTHER" id="PTHR47204:SF1">
    <property type="entry name" value="RIBONUCLEASE H2 SUBUNIT C"/>
    <property type="match status" value="1"/>
</dbReference>
<feature type="region of interest" description="Disordered" evidence="1">
    <location>
        <begin position="151"/>
        <end position="206"/>
    </location>
</feature>
<reference evidence="2" key="1">
    <citation type="submission" date="2020-11" db="EMBL/GenBank/DDBJ databases">
        <authorList>
            <consortium name="DOE Joint Genome Institute"/>
            <person name="Ahrendt S."/>
            <person name="Riley R."/>
            <person name="Andreopoulos W."/>
            <person name="Labutti K."/>
            <person name="Pangilinan J."/>
            <person name="Ruiz-Duenas F.J."/>
            <person name="Barrasa J.M."/>
            <person name="Sanchez-Garcia M."/>
            <person name="Camarero S."/>
            <person name="Miyauchi S."/>
            <person name="Serrano A."/>
            <person name="Linde D."/>
            <person name="Babiker R."/>
            <person name="Drula E."/>
            <person name="Ayuso-Fernandez I."/>
            <person name="Pacheco R."/>
            <person name="Padilla G."/>
            <person name="Ferreira P."/>
            <person name="Barriuso J."/>
            <person name="Kellner H."/>
            <person name="Castanera R."/>
            <person name="Alfaro M."/>
            <person name="Ramirez L."/>
            <person name="Pisabarro A.G."/>
            <person name="Kuo A."/>
            <person name="Tritt A."/>
            <person name="Lipzen A."/>
            <person name="He G."/>
            <person name="Yan M."/>
            <person name="Ng V."/>
            <person name="Cullen D."/>
            <person name="Martin F."/>
            <person name="Rosso M.-N."/>
            <person name="Henrissat B."/>
            <person name="Hibbett D."/>
            <person name="Martinez A.T."/>
            <person name="Grigoriev I.V."/>
        </authorList>
    </citation>
    <scope>NUCLEOTIDE SEQUENCE</scope>
    <source>
        <strain evidence="2">AH 40177</strain>
    </source>
</reference>
<keyword evidence="3" id="KW-1185">Reference proteome</keyword>
<evidence type="ECO:0000313" key="2">
    <source>
        <dbReference type="EMBL" id="KAF9077318.1"/>
    </source>
</evidence>
<protein>
    <submittedName>
        <fullName evidence="2">Ribonuclease H2, subunit C</fullName>
    </submittedName>
</protein>
<dbReference type="PANTHER" id="PTHR47204">
    <property type="entry name" value="OS02G0168900 PROTEIN"/>
    <property type="match status" value="1"/>
</dbReference>
<dbReference type="CDD" id="cd09271">
    <property type="entry name" value="RNase_H2-C"/>
    <property type="match status" value="1"/>
</dbReference>
<dbReference type="Proteomes" id="UP000772434">
    <property type="component" value="Unassembled WGS sequence"/>
</dbReference>
<evidence type="ECO:0000313" key="3">
    <source>
        <dbReference type="Proteomes" id="UP000772434"/>
    </source>
</evidence>
<dbReference type="InterPro" id="IPR013924">
    <property type="entry name" value="RNase_H2_suC"/>
</dbReference>
<dbReference type="OrthoDB" id="6222486at2759"/>
<gene>
    <name evidence="2" type="ORF">BDP27DRAFT_605090</name>
</gene>
<comment type="caution">
    <text evidence="2">The sequence shown here is derived from an EMBL/GenBank/DDBJ whole genome shotgun (WGS) entry which is preliminary data.</text>
</comment>
<feature type="region of interest" description="Disordered" evidence="1">
    <location>
        <begin position="61"/>
        <end position="128"/>
    </location>
</feature>
<proteinExistence type="predicted"/>
<feature type="compositionally biased region" description="Polar residues" evidence="1">
    <location>
        <begin position="93"/>
        <end position="105"/>
    </location>
</feature>
<dbReference type="GO" id="GO:0032299">
    <property type="term" value="C:ribonuclease H2 complex"/>
    <property type="evidence" value="ECO:0007669"/>
    <property type="project" value="InterPro"/>
</dbReference>
<evidence type="ECO:0000256" key="1">
    <source>
        <dbReference type="SAM" id="MobiDB-lite"/>
    </source>
</evidence>
<sequence>MVSSTKAPVPKRHSRISIASSVSKVISQCTPYLMPFHISYTGPAPVSTYFRVEDAKTHVGCPEASVDNSSEKNGEETSADAEDASSKPEVASSEPSEQNGASSSSTEDKPGESGITLISSDSQPRFTSTFRGRTVHGLKVDLPEGYTGVVFRSDDEEPGALAKGKGKGKATKQEERKSTRRSTRSRKTDEEETMDVDEEETDEVQSTLELVPSSQFKSFVLWHPDIPVDTGKDEYLSSIGEWMKIANVLHQAPK</sequence>
<dbReference type="Gene3D" id="2.40.128.680">
    <property type="match status" value="1"/>
</dbReference>
<organism evidence="2 3">
    <name type="scientific">Rhodocollybia butyracea</name>
    <dbReference type="NCBI Taxonomy" id="206335"/>
    <lineage>
        <taxon>Eukaryota</taxon>
        <taxon>Fungi</taxon>
        <taxon>Dikarya</taxon>
        <taxon>Basidiomycota</taxon>
        <taxon>Agaricomycotina</taxon>
        <taxon>Agaricomycetes</taxon>
        <taxon>Agaricomycetidae</taxon>
        <taxon>Agaricales</taxon>
        <taxon>Marasmiineae</taxon>
        <taxon>Omphalotaceae</taxon>
        <taxon>Rhodocollybia</taxon>
    </lineage>
</organism>
<name>A0A9P5Q870_9AGAR</name>